<reference evidence="1 2" key="1">
    <citation type="submission" date="2019-07" db="EMBL/GenBank/DDBJ databases">
        <authorList>
            <person name="Kim J."/>
        </authorList>
    </citation>
    <scope>NUCLEOTIDE SEQUENCE [LARGE SCALE GENOMIC DNA]</scope>
    <source>
        <strain evidence="1 2">N4</strain>
    </source>
</reference>
<dbReference type="EMBL" id="VNJK01000001">
    <property type="protein sequence ID" value="TVX93170.1"/>
    <property type="molecule type" value="Genomic_DNA"/>
</dbReference>
<evidence type="ECO:0000313" key="2">
    <source>
        <dbReference type="Proteomes" id="UP000318102"/>
    </source>
</evidence>
<name>A0A559IZX3_9BACL</name>
<dbReference type="RefSeq" id="WP_144989390.1">
    <property type="nucleotide sequence ID" value="NZ_VNJK01000001.1"/>
</dbReference>
<organism evidence="1 2">
    <name type="scientific">Paenibacillus agilis</name>
    <dbReference type="NCBI Taxonomy" id="3020863"/>
    <lineage>
        <taxon>Bacteria</taxon>
        <taxon>Bacillati</taxon>
        <taxon>Bacillota</taxon>
        <taxon>Bacilli</taxon>
        <taxon>Bacillales</taxon>
        <taxon>Paenibacillaceae</taxon>
        <taxon>Paenibacillus</taxon>
    </lineage>
</organism>
<sequence>MEEISFLGIEPSIQNYELELNIFKANKDNWNKQLLQTSQYNYCLLDYVLEQEDEGKFNNEFQSTYGNLEYVNGLSSDARRSLSHDIVAHYKLPLFDLEARLKVFKHVELDAVKENVGNMKSAIDQLSTLGDEERTRIAAAHLDLAMFTAGLIE</sequence>
<proteinExistence type="predicted"/>
<keyword evidence="2" id="KW-1185">Reference proteome</keyword>
<dbReference type="AlphaFoldDB" id="A0A559IZX3"/>
<dbReference type="OrthoDB" id="2531681at2"/>
<accession>A0A559IZX3</accession>
<gene>
    <name evidence="1" type="ORF">FPZ44_08925</name>
</gene>
<evidence type="ECO:0000313" key="1">
    <source>
        <dbReference type="EMBL" id="TVX93170.1"/>
    </source>
</evidence>
<dbReference type="Proteomes" id="UP000318102">
    <property type="component" value="Unassembled WGS sequence"/>
</dbReference>
<protein>
    <submittedName>
        <fullName evidence="1">Uncharacterized protein</fullName>
    </submittedName>
</protein>
<comment type="caution">
    <text evidence="1">The sequence shown here is derived from an EMBL/GenBank/DDBJ whole genome shotgun (WGS) entry which is preliminary data.</text>
</comment>